<dbReference type="OrthoDB" id="5404323at2759"/>
<sequence length="595" mass="64972">MFVNLGLTADAAAAHTHEFSNQENSPPTTSLLSRSAAVIFPLGFMSSPKNRSNSGVPQPVMSQTSVTTSPLTTPRLSIDEDYVPADPTNIGLHNRTREASAIASKKQLQARTKSSFSFAHPPPSTRRKRLALRPKLLLQLHRVSHISRPIPAIDVLSTTICSGPRKFPCRYRGKDSPSANDLLLVTSDAYEQVGAEDDRSVSSDDDPQNDRDVVATVCHHRKDSGRAGVMAEISLQQGSRWEVSRLPSGGYEFTGTTESGEQRCARWVLRGKAGSRRVSGSSNGADNTFDDGKRFTFSIIDPNTRRHPVLAWMSRQGIDILDQYPLFSARTQSSSSPASPKSQHSAAAAIPPQTNDYSDPPLIETDDHLRTLIVVSGVLVAFREGWPQTPLYADVLPATPTTAGPRSSISSSSQQQQQQQQRSQLTQNSRNDTEKVDTVDDSTRSKSFPFTGGRLRLGGPGLVHRAKTLNEKAKKSDSPRRTVSQRKKNRLVDDAEDPPSHDTQSPFHAESLTVGEKTQTRRGSRPRSGGDRGQYLSAANNLPSPRYSYGEDSQNDALSSAPSVYIGQGKPEQQSKGKRWRRLGNLLGMKGLTAT</sequence>
<proteinExistence type="predicted"/>
<dbReference type="EMBL" id="LDEV01002944">
    <property type="protein sequence ID" value="KLJ06922.1"/>
    <property type="molecule type" value="Genomic_DNA"/>
</dbReference>
<dbReference type="Proteomes" id="UP000053573">
    <property type="component" value="Unassembled WGS sequence"/>
</dbReference>
<feature type="compositionally biased region" description="Polar residues" evidence="1">
    <location>
        <begin position="551"/>
        <end position="562"/>
    </location>
</feature>
<feature type="compositionally biased region" description="Low complexity" evidence="1">
    <location>
        <begin position="407"/>
        <end position="429"/>
    </location>
</feature>
<accession>A0A0H1B7F9</accession>
<gene>
    <name evidence="2" type="ORF">EMPG_17575</name>
</gene>
<feature type="region of interest" description="Disordered" evidence="1">
    <location>
        <begin position="397"/>
        <end position="581"/>
    </location>
</feature>
<evidence type="ECO:0000313" key="2">
    <source>
        <dbReference type="EMBL" id="KLJ06922.1"/>
    </source>
</evidence>
<feature type="compositionally biased region" description="Low complexity" evidence="1">
    <location>
        <begin position="330"/>
        <end position="349"/>
    </location>
</feature>
<feature type="region of interest" description="Disordered" evidence="1">
    <location>
        <begin position="330"/>
        <end position="362"/>
    </location>
</feature>
<dbReference type="STRING" id="2060906.A0A0H1B7F9"/>
<feature type="region of interest" description="Disordered" evidence="1">
    <location>
        <begin position="49"/>
        <end position="91"/>
    </location>
</feature>
<protein>
    <submittedName>
        <fullName evidence="2">Uncharacterized protein</fullName>
    </submittedName>
</protein>
<feature type="compositionally biased region" description="Basic and acidic residues" evidence="1">
    <location>
        <begin position="431"/>
        <end position="444"/>
    </location>
</feature>
<name>A0A0H1B7F9_9EURO</name>
<feature type="compositionally biased region" description="Polar residues" evidence="1">
    <location>
        <begin position="49"/>
        <end position="75"/>
    </location>
</feature>
<evidence type="ECO:0000313" key="3">
    <source>
        <dbReference type="Proteomes" id="UP000053573"/>
    </source>
</evidence>
<keyword evidence="3" id="KW-1185">Reference proteome</keyword>
<comment type="caution">
    <text evidence="2">The sequence shown here is derived from an EMBL/GenBank/DDBJ whole genome shotgun (WGS) entry which is preliminary data.</text>
</comment>
<evidence type="ECO:0000256" key="1">
    <source>
        <dbReference type="SAM" id="MobiDB-lite"/>
    </source>
</evidence>
<reference evidence="3" key="1">
    <citation type="journal article" date="2015" name="PLoS Genet.">
        <title>The dynamic genome and transcriptome of the human fungal pathogen Blastomyces and close relative Emmonsia.</title>
        <authorList>
            <person name="Munoz J.F."/>
            <person name="Gauthier G.M."/>
            <person name="Desjardins C.A."/>
            <person name="Gallo J.E."/>
            <person name="Holder J."/>
            <person name="Sullivan T.D."/>
            <person name="Marty A.J."/>
            <person name="Carmen J.C."/>
            <person name="Chen Z."/>
            <person name="Ding L."/>
            <person name="Gujja S."/>
            <person name="Magrini V."/>
            <person name="Misas E."/>
            <person name="Mitreva M."/>
            <person name="Priest M."/>
            <person name="Saif S."/>
            <person name="Whiston E.A."/>
            <person name="Young S."/>
            <person name="Zeng Q."/>
            <person name="Goldman W.E."/>
            <person name="Mardis E.R."/>
            <person name="Taylor J.W."/>
            <person name="McEwen J.G."/>
            <person name="Clay O.K."/>
            <person name="Klein B.S."/>
            <person name="Cuomo C.A."/>
        </authorList>
    </citation>
    <scope>NUCLEOTIDE SEQUENCE [LARGE SCALE GENOMIC DNA]</scope>
    <source>
        <strain evidence="3">UAMH 139</strain>
    </source>
</reference>
<organism evidence="2 3">
    <name type="scientific">Blastomyces silverae</name>
    <dbReference type="NCBI Taxonomy" id="2060906"/>
    <lineage>
        <taxon>Eukaryota</taxon>
        <taxon>Fungi</taxon>
        <taxon>Dikarya</taxon>
        <taxon>Ascomycota</taxon>
        <taxon>Pezizomycotina</taxon>
        <taxon>Eurotiomycetes</taxon>
        <taxon>Eurotiomycetidae</taxon>
        <taxon>Onygenales</taxon>
        <taxon>Ajellomycetaceae</taxon>
        <taxon>Blastomyces</taxon>
    </lineage>
</organism>
<dbReference type="AlphaFoldDB" id="A0A0H1B7F9"/>
<feature type="compositionally biased region" description="Basic and acidic residues" evidence="1">
    <location>
        <begin position="468"/>
        <end position="480"/>
    </location>
</feature>